<feature type="domain" description="ENTH" evidence="1">
    <location>
        <begin position="12"/>
        <end position="81"/>
    </location>
</feature>
<dbReference type="Gene3D" id="1.25.40.90">
    <property type="match status" value="1"/>
</dbReference>
<gene>
    <name evidence="2" type="ORF">P7K49_035119</name>
</gene>
<name>A0ABQ9TYF8_SAGOE</name>
<protein>
    <recommendedName>
        <fullName evidence="1">ENTH domain-containing protein</fullName>
    </recommendedName>
</protein>
<proteinExistence type="predicted"/>
<dbReference type="SUPFAM" id="SSF48464">
    <property type="entry name" value="ENTH/VHS domain"/>
    <property type="match status" value="1"/>
</dbReference>
<reference evidence="2 3" key="1">
    <citation type="submission" date="2023-05" db="EMBL/GenBank/DDBJ databases">
        <title>B98-5 Cell Line De Novo Hybrid Assembly: An Optical Mapping Approach.</title>
        <authorList>
            <person name="Kananen K."/>
            <person name="Auerbach J.A."/>
            <person name="Kautto E."/>
            <person name="Blachly J.S."/>
        </authorList>
    </citation>
    <scope>NUCLEOTIDE SEQUENCE [LARGE SCALE GENOMIC DNA]</scope>
    <source>
        <strain evidence="2">B95-8</strain>
        <tissue evidence="2">Cell line</tissue>
    </source>
</reference>
<dbReference type="InterPro" id="IPR008942">
    <property type="entry name" value="ENTH_VHS"/>
</dbReference>
<evidence type="ECO:0000313" key="2">
    <source>
        <dbReference type="EMBL" id="KAK2089212.1"/>
    </source>
</evidence>
<dbReference type="Proteomes" id="UP001266305">
    <property type="component" value="Unassembled WGS sequence"/>
</dbReference>
<organism evidence="2 3">
    <name type="scientific">Saguinus oedipus</name>
    <name type="common">Cotton-top tamarin</name>
    <name type="synonym">Oedipomidas oedipus</name>
    <dbReference type="NCBI Taxonomy" id="9490"/>
    <lineage>
        <taxon>Eukaryota</taxon>
        <taxon>Metazoa</taxon>
        <taxon>Chordata</taxon>
        <taxon>Craniata</taxon>
        <taxon>Vertebrata</taxon>
        <taxon>Euteleostomi</taxon>
        <taxon>Mammalia</taxon>
        <taxon>Eutheria</taxon>
        <taxon>Euarchontoglires</taxon>
        <taxon>Primates</taxon>
        <taxon>Haplorrhini</taxon>
        <taxon>Platyrrhini</taxon>
        <taxon>Cebidae</taxon>
        <taxon>Callitrichinae</taxon>
        <taxon>Saguinus</taxon>
    </lineage>
</organism>
<keyword evidence="3" id="KW-1185">Reference proteome</keyword>
<evidence type="ECO:0000313" key="3">
    <source>
        <dbReference type="Proteomes" id="UP001266305"/>
    </source>
</evidence>
<dbReference type="PANTHER" id="PTHR12276">
    <property type="entry name" value="EPSIN/ENT-RELATED"/>
    <property type="match status" value="1"/>
</dbReference>
<dbReference type="InterPro" id="IPR013809">
    <property type="entry name" value="ENTH"/>
</dbReference>
<dbReference type="Pfam" id="PF01417">
    <property type="entry name" value="ENTH"/>
    <property type="match status" value="1"/>
</dbReference>
<dbReference type="EMBL" id="JASSZA010000019">
    <property type="protein sequence ID" value="KAK2089212.1"/>
    <property type="molecule type" value="Genomic_DNA"/>
</dbReference>
<dbReference type="SMART" id="SM00273">
    <property type="entry name" value="ENTH"/>
    <property type="match status" value="1"/>
</dbReference>
<evidence type="ECO:0000259" key="1">
    <source>
        <dbReference type="PROSITE" id="PS50942"/>
    </source>
</evidence>
<comment type="caution">
    <text evidence="2">The sequence shown here is derived from an EMBL/GenBank/DDBJ whole genome shotgun (WGS) entry which is preliminary data.</text>
</comment>
<dbReference type="PANTHER" id="PTHR12276:SF48">
    <property type="entry name" value="EPSIN-1"/>
    <property type="match status" value="1"/>
</dbReference>
<sequence>MSTSSLRRQMKNIVHNYSEAEIKVREATSNDPWGPSSSLMSEIADLTYNVVAFSEIMSMIWKRLNDHGKNWRHVYKVSALLSSAGRCRGSGGGMGACVRSAWGCFLVLEELEKSEVSPFVECKAKESGAWRLKSVSEWCVPEIRVLRRPERALGAHLSCVPRHPVPFLTAAEAPLWARL</sequence>
<accession>A0ABQ9TYF8</accession>
<dbReference type="PROSITE" id="PS50942">
    <property type="entry name" value="ENTH"/>
    <property type="match status" value="1"/>
</dbReference>